<dbReference type="GO" id="GO:0005634">
    <property type="term" value="C:nucleus"/>
    <property type="evidence" value="ECO:0007669"/>
    <property type="project" value="UniProtKB-SubCell"/>
</dbReference>
<evidence type="ECO:0000256" key="4">
    <source>
        <dbReference type="ARBA" id="ARBA00023242"/>
    </source>
</evidence>
<feature type="domain" description="SLED" evidence="6">
    <location>
        <begin position="673"/>
        <end position="734"/>
    </location>
</feature>
<keyword evidence="3" id="KW-0677">Repeat</keyword>
<dbReference type="InterPro" id="IPR021987">
    <property type="entry name" value="SLED"/>
</dbReference>
<dbReference type="CDD" id="cd20095">
    <property type="entry name" value="MBT_SFMBT_rpt3"/>
    <property type="match status" value="1"/>
</dbReference>
<evidence type="ECO:0000256" key="5">
    <source>
        <dbReference type="PROSITE-ProRule" id="PRU00459"/>
    </source>
</evidence>
<feature type="repeat" description="MBT" evidence="5">
    <location>
        <begin position="3"/>
        <end position="121"/>
    </location>
</feature>
<keyword evidence="2" id="KW-0678">Repressor</keyword>
<keyword evidence="8" id="KW-1185">Reference proteome</keyword>
<dbReference type="Gene3D" id="3.90.1150.190">
    <property type="entry name" value="SLED domain"/>
    <property type="match status" value="1"/>
</dbReference>
<dbReference type="InterPro" id="IPR013761">
    <property type="entry name" value="SAM/pointed_sf"/>
</dbReference>
<dbReference type="AlphaFoldDB" id="A0A4S2L8J3"/>
<dbReference type="EMBL" id="SJOL01009194">
    <property type="protein sequence ID" value="TGZ58626.1"/>
    <property type="molecule type" value="Genomic_DNA"/>
</dbReference>
<name>A0A4S2L8J3_OPIFE</name>
<comment type="caution">
    <text evidence="7">The sequence shown here is derived from an EMBL/GenBank/DDBJ whole genome shotgun (WGS) entry which is preliminary data.</text>
</comment>
<comment type="subcellular location">
    <subcellularLocation>
        <location evidence="1">Nucleus</location>
    </subcellularLocation>
</comment>
<dbReference type="PANTHER" id="PTHR12247">
    <property type="entry name" value="POLYCOMB GROUP PROTEIN"/>
    <property type="match status" value="1"/>
</dbReference>
<evidence type="ECO:0000259" key="6">
    <source>
        <dbReference type="Pfam" id="PF12140"/>
    </source>
</evidence>
<evidence type="ECO:0000313" key="8">
    <source>
        <dbReference type="Proteomes" id="UP000308267"/>
    </source>
</evidence>
<dbReference type="SUPFAM" id="SSF63748">
    <property type="entry name" value="Tudor/PWWP/MBT"/>
    <property type="match status" value="4"/>
</dbReference>
<protein>
    <recommendedName>
        <fullName evidence="6">SLED domain-containing protein</fullName>
    </recommendedName>
</protein>
<gene>
    <name evidence="7" type="ORF">CRM22_009530</name>
</gene>
<dbReference type="GO" id="GO:0042393">
    <property type="term" value="F:histone binding"/>
    <property type="evidence" value="ECO:0007669"/>
    <property type="project" value="TreeGrafter"/>
</dbReference>
<accession>A0A4S2L8J3</accession>
<dbReference type="InterPro" id="IPR038348">
    <property type="entry name" value="SLED_sf"/>
</dbReference>
<dbReference type="GO" id="GO:0003682">
    <property type="term" value="F:chromatin binding"/>
    <property type="evidence" value="ECO:0007669"/>
    <property type="project" value="TreeGrafter"/>
</dbReference>
<dbReference type="InterPro" id="IPR050548">
    <property type="entry name" value="PcG_chromatin_remod_factors"/>
</dbReference>
<feature type="repeat" description="MBT" evidence="5">
    <location>
        <begin position="252"/>
        <end position="382"/>
    </location>
</feature>
<evidence type="ECO:0000256" key="3">
    <source>
        <dbReference type="ARBA" id="ARBA00022737"/>
    </source>
</evidence>
<dbReference type="GO" id="GO:0045892">
    <property type="term" value="P:negative regulation of DNA-templated transcription"/>
    <property type="evidence" value="ECO:0007669"/>
    <property type="project" value="TreeGrafter"/>
</dbReference>
<dbReference type="SMART" id="SM00561">
    <property type="entry name" value="MBT"/>
    <property type="match status" value="2"/>
</dbReference>
<feature type="repeat" description="MBT" evidence="5">
    <location>
        <begin position="133"/>
        <end position="242"/>
    </location>
</feature>
<dbReference type="Pfam" id="PF02820">
    <property type="entry name" value="MBT"/>
    <property type="match status" value="3"/>
</dbReference>
<dbReference type="CDD" id="cd20094">
    <property type="entry name" value="MBT_SFMBT_rpt2"/>
    <property type="match status" value="1"/>
</dbReference>
<organism evidence="7 8">
    <name type="scientific">Opisthorchis felineus</name>
    <dbReference type="NCBI Taxonomy" id="147828"/>
    <lineage>
        <taxon>Eukaryota</taxon>
        <taxon>Metazoa</taxon>
        <taxon>Spiralia</taxon>
        <taxon>Lophotrochozoa</taxon>
        <taxon>Platyhelminthes</taxon>
        <taxon>Trematoda</taxon>
        <taxon>Digenea</taxon>
        <taxon>Opisthorchiida</taxon>
        <taxon>Opisthorchiata</taxon>
        <taxon>Opisthorchiidae</taxon>
        <taxon>Opisthorchis</taxon>
    </lineage>
</organism>
<dbReference type="PANTHER" id="PTHR12247:SF129">
    <property type="entry name" value="SOP-2-RELATED PROTEIN 3"/>
    <property type="match status" value="1"/>
</dbReference>
<dbReference type="SUPFAM" id="SSF47769">
    <property type="entry name" value="SAM/Pointed domain"/>
    <property type="match status" value="1"/>
</dbReference>
<dbReference type="STRING" id="147828.A0A4S2L8J3"/>
<evidence type="ECO:0000313" key="7">
    <source>
        <dbReference type="EMBL" id="TGZ58626.1"/>
    </source>
</evidence>
<proteinExistence type="predicted"/>
<reference evidence="7 8" key="1">
    <citation type="journal article" date="2019" name="BMC Genomics">
        <title>New insights from Opisthorchis felineus genome: update on genomics of the epidemiologically important liver flukes.</title>
        <authorList>
            <person name="Ershov N.I."/>
            <person name="Mordvinov V.A."/>
            <person name="Prokhortchouk E.B."/>
            <person name="Pakharukova M.Y."/>
            <person name="Gunbin K.V."/>
            <person name="Ustyantsev K."/>
            <person name="Genaev M.A."/>
            <person name="Blinov A.G."/>
            <person name="Mazur A."/>
            <person name="Boulygina E."/>
            <person name="Tsygankova S."/>
            <person name="Khrameeva E."/>
            <person name="Chekanov N."/>
            <person name="Fan G."/>
            <person name="Xiao A."/>
            <person name="Zhang H."/>
            <person name="Xu X."/>
            <person name="Yang H."/>
            <person name="Solovyev V."/>
            <person name="Lee S.M."/>
            <person name="Liu X."/>
            <person name="Afonnikov D.A."/>
            <person name="Skryabin K.G."/>
        </authorList>
    </citation>
    <scope>NUCLEOTIDE SEQUENCE [LARGE SCALE GENOMIC DNA]</scope>
    <source>
        <strain evidence="7">AK-0245</strain>
        <tissue evidence="7">Whole organism</tissue>
    </source>
</reference>
<evidence type="ECO:0000256" key="1">
    <source>
        <dbReference type="ARBA" id="ARBA00004123"/>
    </source>
</evidence>
<dbReference type="Pfam" id="PF12140">
    <property type="entry name" value="SLED"/>
    <property type="match status" value="1"/>
</dbReference>
<keyword evidence="4" id="KW-0539">Nucleus</keyword>
<dbReference type="Proteomes" id="UP000308267">
    <property type="component" value="Unassembled WGS sequence"/>
</dbReference>
<dbReference type="PROSITE" id="PS51079">
    <property type="entry name" value="MBT"/>
    <property type="match status" value="3"/>
</dbReference>
<dbReference type="Gene3D" id="1.10.150.50">
    <property type="entry name" value="Transcription Factor, Ets-1"/>
    <property type="match status" value="1"/>
</dbReference>
<evidence type="ECO:0000256" key="2">
    <source>
        <dbReference type="ARBA" id="ARBA00022491"/>
    </source>
</evidence>
<dbReference type="Gene3D" id="2.30.30.140">
    <property type="match status" value="4"/>
</dbReference>
<dbReference type="OrthoDB" id="5800688at2759"/>
<dbReference type="InterPro" id="IPR004092">
    <property type="entry name" value="Mbt"/>
</dbReference>
<sequence>MSFNWHVYLSETGAEVSPPSLFDHVCRSLEPIIHKGEVLEAVSVESWNEDDSTTFGFWPAEVASISGHMVLFKWCGLEECVPPDQRWPTSSGFWFDTKGTNWHLVRPVGTTQLKGQNMREPIHMCSKPDTHRISNTALLESLKKRAISHIFFEQRILYMYEAIRVGGYFECEHPSNPCFVWPVKVLRSVGGRLHLAWFGSEKKKPTCGPCLLQNTNFTLFYLHRRIHPLGWGKYYGLAYCPPPGLTPDRTISNVDAFIRGTPPAFMQLPGEEVFDVRKMRIGHPLYQPDPPLHEFKVGWKVEAVNPQKPYAVQPATVVQVFNSRYFLVELDDLTVADTGFTSSKPVTPSTQSERIRFVSYAGSPVIMPVNTSQLRGLHLTPPPGWPSKRSFTWTTYLTLLSNQQQAFGISAENGLLRSASTNNLHVTNRHHLQLYSGLGPHGTEFVHSPSTSLLANDCPVSSSSHVLFCPSEAVFKGVHISEMFPTYSDTDVTLQSKYANSSIHVSADASDGAMNPLKREMGNHSKERHSSRFLLGMKLEMVLPEFLASFVPESQFDTAGLPLCTATVTRVEESNLLWLLPDLDMAGSRNQLHPIMVDARSTDLYPVGWAASVGHLIIAPAGYEQHCEDSETGVSSQTGVVHKATPAPLWSIELRPTHDLQYQAVTYESEEICPPIYINSKCYLGPFLCRTNLDLLPQRFGPGPTARVMHSLLTRLVSAAYRPIRVLRMFEADWASGMSSALTNLRTAQRANSASGDSTVVTRGRYNLQTARTAFRHAETDTIEQRRVGMRVVILRIRCPRRGIKIEAPVEVCCRVRAVEEFCRQVSLVLEACPHLISLNAPCLGEISDRPQSHINESPPALCVTLQNTDHTNFPESNDFDFSSHCHASECPSFCASRLRSRNLDRLPAWKRRMYASLRPFGVQPPSSEGNWQLPARGSSTALTTTLRTRSAVAAAQRQQHALGRALSPTHAFSGLINGQPITRAPRRQRGRIAGRFRGSHLRRHSGQLSMDTDLRHHLPGCLKRPHNAGALHRSDRMYDFCTNSPPLHQQSMDTNGNNPLNENGVTICAQKYYPNMHNHIQHYPWRSQRIPIDPYVCTSSRFRPIPRPMPHHDGYLQDVNLNTILSDAPRVTLSSNPLFWTPVELGSYLGETDCKEMWPLLAAEAVDGQAFMLLTLPVLHHLVGLRWEDAIRLARHVVSVKRAFMEQFSTESNDNNVISRSS</sequence>